<dbReference type="Proteomes" id="UP000274131">
    <property type="component" value="Unassembled WGS sequence"/>
</dbReference>
<feature type="chain" id="PRO_5043122817" evidence="1">
    <location>
        <begin position="23"/>
        <end position="209"/>
    </location>
</feature>
<protein>
    <submittedName>
        <fullName evidence="4">DUF148 domain-containing protein</fullName>
    </submittedName>
</protein>
<reference evidence="2 3" key="2">
    <citation type="submission" date="2018-10" db="EMBL/GenBank/DDBJ databases">
        <authorList>
            <consortium name="Pathogen Informatics"/>
        </authorList>
    </citation>
    <scope>NUCLEOTIDE SEQUENCE [LARGE SCALE GENOMIC DNA]</scope>
</reference>
<reference evidence="4" key="1">
    <citation type="submission" date="2017-02" db="UniProtKB">
        <authorList>
            <consortium name="WormBaseParasite"/>
        </authorList>
    </citation>
    <scope>IDENTIFICATION</scope>
</reference>
<dbReference type="EMBL" id="UXUI01009043">
    <property type="protein sequence ID" value="VDD92937.1"/>
    <property type="molecule type" value="Genomic_DNA"/>
</dbReference>
<proteinExistence type="predicted"/>
<evidence type="ECO:0000256" key="1">
    <source>
        <dbReference type="SAM" id="SignalP"/>
    </source>
</evidence>
<gene>
    <name evidence="2" type="ORF">EVEC_LOCUS7688</name>
</gene>
<organism evidence="4">
    <name type="scientific">Enterobius vermicularis</name>
    <name type="common">Human pinworm</name>
    <dbReference type="NCBI Taxonomy" id="51028"/>
    <lineage>
        <taxon>Eukaryota</taxon>
        <taxon>Metazoa</taxon>
        <taxon>Ecdysozoa</taxon>
        <taxon>Nematoda</taxon>
        <taxon>Chromadorea</taxon>
        <taxon>Rhabditida</taxon>
        <taxon>Spirurina</taxon>
        <taxon>Oxyuridomorpha</taxon>
        <taxon>Oxyuroidea</taxon>
        <taxon>Oxyuridae</taxon>
        <taxon>Enterobius</taxon>
    </lineage>
</organism>
<evidence type="ECO:0000313" key="4">
    <source>
        <dbReference type="WBParaSite" id="EVEC_0000820401-mRNA-1"/>
    </source>
</evidence>
<keyword evidence="1" id="KW-0732">Signal</keyword>
<evidence type="ECO:0000313" key="3">
    <source>
        <dbReference type="Proteomes" id="UP000274131"/>
    </source>
</evidence>
<keyword evidence="3" id="KW-1185">Reference proteome</keyword>
<name>A0A0N4VCB5_ENTVE</name>
<feature type="signal peptide" evidence="1">
    <location>
        <begin position="1"/>
        <end position="22"/>
    </location>
</feature>
<evidence type="ECO:0000313" key="2">
    <source>
        <dbReference type="EMBL" id="VDD92937.1"/>
    </source>
</evidence>
<dbReference type="AlphaFoldDB" id="A0A0N4VCB5"/>
<accession>A0A0N4VCB5</accession>
<sequence>MSYSWSAFLLIASGWLATVTWTQHVPDVSQVAALTENAQKFLELYGLATQLMNLGGSIINNAQDSSRTGSSLYGNSKYGMSSNGIFGEVIKPQLKAVNNYEFPKSSYAFSEYGGGPLGSGSGNTQSAKQSGLEMLLNQFLGSSVSSSSSSPSSSSPMSLGNFFSSSYQPEHTSTGSNIDSIVNALVRSGAKRVTPDGEGNQNLLTQFFG</sequence>
<dbReference type="WBParaSite" id="EVEC_0000820401-mRNA-1">
    <property type="protein sequence ID" value="EVEC_0000820401-mRNA-1"/>
    <property type="gene ID" value="EVEC_0000820401"/>
</dbReference>
<dbReference type="OrthoDB" id="5843009at2759"/>